<dbReference type="GO" id="GO:0006633">
    <property type="term" value="P:fatty acid biosynthetic process"/>
    <property type="evidence" value="ECO:0007669"/>
    <property type="project" value="UniProtKB-KW"/>
</dbReference>
<evidence type="ECO:0000256" key="2">
    <source>
        <dbReference type="ARBA" id="ARBA00008749"/>
    </source>
</evidence>
<evidence type="ECO:0000256" key="3">
    <source>
        <dbReference type="ARBA" id="ARBA00022516"/>
    </source>
</evidence>
<accession>A0A1L9B6Z8</accession>
<evidence type="ECO:0000256" key="6">
    <source>
        <dbReference type="ARBA" id="ARBA00023002"/>
    </source>
</evidence>
<dbReference type="STRING" id="83449.BON30_22925"/>
<protein>
    <submittedName>
        <fullName evidence="10">Acyl-ACP desaturase</fullName>
    </submittedName>
</protein>
<dbReference type="AlphaFoldDB" id="A0A1L9B6Z8"/>
<dbReference type="GO" id="GO:0045300">
    <property type="term" value="F:stearoyl-[ACP] desaturase activity"/>
    <property type="evidence" value="ECO:0007669"/>
    <property type="project" value="InterPro"/>
</dbReference>
<dbReference type="EMBL" id="MPIN01000006">
    <property type="protein sequence ID" value="OJH38026.1"/>
    <property type="molecule type" value="Genomic_DNA"/>
</dbReference>
<dbReference type="InterPro" id="IPR005067">
    <property type="entry name" value="Fatty_acid_desaturase-2"/>
</dbReference>
<keyword evidence="3" id="KW-0444">Lipid biosynthesis</keyword>
<evidence type="ECO:0000256" key="8">
    <source>
        <dbReference type="ARBA" id="ARBA00023098"/>
    </source>
</evidence>
<dbReference type="Pfam" id="PF03405">
    <property type="entry name" value="FA_desaturase_2"/>
    <property type="match status" value="1"/>
</dbReference>
<evidence type="ECO:0000256" key="7">
    <source>
        <dbReference type="ARBA" id="ARBA00023004"/>
    </source>
</evidence>
<proteinExistence type="inferred from homology"/>
<reference evidence="11" key="1">
    <citation type="submission" date="2016-11" db="EMBL/GenBank/DDBJ databases">
        <authorList>
            <person name="Shukria A."/>
            <person name="Stevens D.C."/>
        </authorList>
    </citation>
    <scope>NUCLEOTIDE SEQUENCE [LARGE SCALE GENOMIC DNA]</scope>
    <source>
        <strain evidence="11">Cbfe23</strain>
    </source>
</reference>
<dbReference type="InterPro" id="IPR012348">
    <property type="entry name" value="RNR-like"/>
</dbReference>
<dbReference type="GO" id="GO:0046872">
    <property type="term" value="F:metal ion binding"/>
    <property type="evidence" value="ECO:0007669"/>
    <property type="project" value="UniProtKB-KW"/>
</dbReference>
<keyword evidence="7" id="KW-0408">Iron</keyword>
<dbReference type="RefSeq" id="WP_071900533.1">
    <property type="nucleotide sequence ID" value="NZ_MPIN01000006.1"/>
</dbReference>
<evidence type="ECO:0000313" key="10">
    <source>
        <dbReference type="EMBL" id="OJH38026.1"/>
    </source>
</evidence>
<sequence length="275" mass="32228">MNKTHIQPERMRRLVTDYIERWETKPWGAVDIPWEQLQADRLTETQGSAIRFVTLIEDHVPGYIQDVLKHFPADESVSPSQFMHNRELFRFFMRWAQEEDRHADVFGRYQVRAGIQSEEALHAELCRQGRKTWRFPRELPVQIFTYTVIQEKATQLYYQMLGRAVDEPVLKVLLNRIQKDEARHFAFYASILEAYIEELGQDILPAIQEVLHSFKMPLAEQLDNYWRWSLEVSDAAGGYDHTAAYTELVRVVQRAANASSSSQKLADWVRAVRAT</sequence>
<comment type="caution">
    <text evidence="10">The sequence shown here is derived from an EMBL/GenBank/DDBJ whole genome shotgun (WGS) entry which is preliminary data.</text>
</comment>
<evidence type="ECO:0000313" key="11">
    <source>
        <dbReference type="Proteomes" id="UP000182229"/>
    </source>
</evidence>
<dbReference type="OrthoDB" id="9772881at2"/>
<reference evidence="10 11" key="2">
    <citation type="submission" date="2016-12" db="EMBL/GenBank/DDBJ databases">
        <title>Draft Genome Sequence of Cystobacter ferrugineus Strain Cbfe23.</title>
        <authorList>
            <person name="Akbar S."/>
            <person name="Dowd S.E."/>
            <person name="Stevens D.C."/>
        </authorList>
    </citation>
    <scope>NUCLEOTIDE SEQUENCE [LARGE SCALE GENOMIC DNA]</scope>
    <source>
        <strain evidence="10 11">Cbfe23</strain>
    </source>
</reference>
<evidence type="ECO:0000256" key="4">
    <source>
        <dbReference type="ARBA" id="ARBA00022723"/>
    </source>
</evidence>
<dbReference type="Proteomes" id="UP000182229">
    <property type="component" value="Unassembled WGS sequence"/>
</dbReference>
<keyword evidence="8" id="KW-0443">Lipid metabolism</keyword>
<organism evidence="10 11">
    <name type="scientific">Cystobacter ferrugineus</name>
    <dbReference type="NCBI Taxonomy" id="83449"/>
    <lineage>
        <taxon>Bacteria</taxon>
        <taxon>Pseudomonadati</taxon>
        <taxon>Myxococcota</taxon>
        <taxon>Myxococcia</taxon>
        <taxon>Myxococcales</taxon>
        <taxon>Cystobacterineae</taxon>
        <taxon>Archangiaceae</taxon>
        <taxon>Cystobacter</taxon>
    </lineage>
</organism>
<keyword evidence="5" id="KW-0276">Fatty acid metabolism</keyword>
<keyword evidence="6" id="KW-0560">Oxidoreductase</keyword>
<keyword evidence="9" id="KW-0275">Fatty acid biosynthesis</keyword>
<evidence type="ECO:0000256" key="1">
    <source>
        <dbReference type="ARBA" id="ARBA00001954"/>
    </source>
</evidence>
<keyword evidence="4" id="KW-0479">Metal-binding</keyword>
<dbReference type="SUPFAM" id="SSF47240">
    <property type="entry name" value="Ferritin-like"/>
    <property type="match status" value="1"/>
</dbReference>
<evidence type="ECO:0000256" key="9">
    <source>
        <dbReference type="ARBA" id="ARBA00023160"/>
    </source>
</evidence>
<gene>
    <name evidence="10" type="ORF">BON30_22925</name>
</gene>
<name>A0A1L9B6Z8_9BACT</name>
<comment type="cofactor">
    <cofactor evidence="1">
        <name>Fe(2+)</name>
        <dbReference type="ChEBI" id="CHEBI:29033"/>
    </cofactor>
</comment>
<evidence type="ECO:0000256" key="5">
    <source>
        <dbReference type="ARBA" id="ARBA00022832"/>
    </source>
</evidence>
<keyword evidence="11" id="KW-1185">Reference proteome</keyword>
<dbReference type="Gene3D" id="1.10.620.20">
    <property type="entry name" value="Ribonucleotide Reductase, subunit A"/>
    <property type="match status" value="1"/>
</dbReference>
<comment type="similarity">
    <text evidence="2">Belongs to the fatty acid desaturase type 2 family.</text>
</comment>
<dbReference type="InterPro" id="IPR009078">
    <property type="entry name" value="Ferritin-like_SF"/>
</dbReference>